<organism evidence="2">
    <name type="scientific">Anguilla anguilla</name>
    <name type="common">European freshwater eel</name>
    <name type="synonym">Muraena anguilla</name>
    <dbReference type="NCBI Taxonomy" id="7936"/>
    <lineage>
        <taxon>Eukaryota</taxon>
        <taxon>Metazoa</taxon>
        <taxon>Chordata</taxon>
        <taxon>Craniata</taxon>
        <taxon>Vertebrata</taxon>
        <taxon>Euteleostomi</taxon>
        <taxon>Actinopterygii</taxon>
        <taxon>Neopterygii</taxon>
        <taxon>Teleostei</taxon>
        <taxon>Anguilliformes</taxon>
        <taxon>Anguillidae</taxon>
        <taxon>Anguilla</taxon>
    </lineage>
</organism>
<accession>A0A0E9TSA0</accession>
<dbReference type="EMBL" id="GBXM01052255">
    <property type="protein sequence ID" value="JAH56322.1"/>
    <property type="molecule type" value="Transcribed_RNA"/>
</dbReference>
<feature type="compositionally biased region" description="Basic and acidic residues" evidence="1">
    <location>
        <begin position="7"/>
        <end position="27"/>
    </location>
</feature>
<reference evidence="2" key="2">
    <citation type="journal article" date="2015" name="Fish Shellfish Immunol.">
        <title>Early steps in the European eel (Anguilla anguilla)-Vibrio vulnificus interaction in the gills: Role of the RtxA13 toxin.</title>
        <authorList>
            <person name="Callol A."/>
            <person name="Pajuelo D."/>
            <person name="Ebbesson L."/>
            <person name="Teles M."/>
            <person name="MacKenzie S."/>
            <person name="Amaro C."/>
        </authorList>
    </citation>
    <scope>NUCLEOTIDE SEQUENCE</scope>
</reference>
<evidence type="ECO:0000256" key="1">
    <source>
        <dbReference type="SAM" id="MobiDB-lite"/>
    </source>
</evidence>
<reference evidence="2" key="1">
    <citation type="submission" date="2014-11" db="EMBL/GenBank/DDBJ databases">
        <authorList>
            <person name="Amaro Gonzalez C."/>
        </authorList>
    </citation>
    <scope>NUCLEOTIDE SEQUENCE</scope>
</reference>
<protein>
    <submittedName>
        <fullName evidence="2">Uncharacterized protein</fullName>
    </submittedName>
</protein>
<dbReference type="AlphaFoldDB" id="A0A0E9TSA0"/>
<sequence length="34" mass="4035">MGCESFPDSRKGIQREQRQQEVAEWRRCTKHLSG</sequence>
<feature type="region of interest" description="Disordered" evidence="1">
    <location>
        <begin position="1"/>
        <end position="34"/>
    </location>
</feature>
<name>A0A0E9TSA0_ANGAN</name>
<evidence type="ECO:0000313" key="2">
    <source>
        <dbReference type="EMBL" id="JAH56322.1"/>
    </source>
</evidence>
<proteinExistence type="predicted"/>